<evidence type="ECO:0000313" key="3">
    <source>
        <dbReference type="Proteomes" id="UP001617427"/>
    </source>
</evidence>
<dbReference type="InterPro" id="IPR005625">
    <property type="entry name" value="PepSY-ass_TM"/>
</dbReference>
<reference evidence="2 3" key="1">
    <citation type="submission" date="2024-10" db="EMBL/GenBank/DDBJ databases">
        <title>The Natural Products Discovery Center: Release of the First 8490 Sequenced Strains for Exploring Actinobacteria Biosynthetic Diversity.</title>
        <authorList>
            <person name="Kalkreuter E."/>
            <person name="Kautsar S.A."/>
            <person name="Yang D."/>
            <person name="Bader C.D."/>
            <person name="Teijaro C.N."/>
            <person name="Fluegel L."/>
            <person name="Davis C.M."/>
            <person name="Simpson J.R."/>
            <person name="Lauterbach L."/>
            <person name="Steele A.D."/>
            <person name="Gui C."/>
            <person name="Meng S."/>
            <person name="Li G."/>
            <person name="Viehrig K."/>
            <person name="Ye F."/>
            <person name="Su P."/>
            <person name="Kiefer A.F."/>
            <person name="Nichols A."/>
            <person name="Cepeda A.J."/>
            <person name="Yan W."/>
            <person name="Fan B."/>
            <person name="Jiang Y."/>
            <person name="Adhikari A."/>
            <person name="Zheng C.-J."/>
            <person name="Schuster L."/>
            <person name="Cowan T.M."/>
            <person name="Smanski M.J."/>
            <person name="Chevrette M.G."/>
            <person name="De Carvalho L.P.S."/>
            <person name="Shen B."/>
        </authorList>
    </citation>
    <scope>NUCLEOTIDE SEQUENCE [LARGE SCALE GENOMIC DNA]</scope>
    <source>
        <strain evidence="2 3">NPDC087045</strain>
    </source>
</reference>
<evidence type="ECO:0000256" key="1">
    <source>
        <dbReference type="SAM" id="Phobius"/>
    </source>
</evidence>
<sequence>MRTWQAIHSWSSLLCTLFLLMLCLTGLPLIFADEIEVATGTQAALPAISAQAAPVSVDAIVATAHARYPGEFLRFMTWDRDEPRRLTLNMATTPDAPAAAGHTLEFDDASGILLDEQPRKTGFLQFALKLHQTLFLGLAGELLLGVMGLLFVLAIVSGVVLYGPFMRKLSFGAIRRQRALRIRMLDLHNLLGICITAWLLVVGATGVVNTLSTPLFALWSAHELPHLMQSGQNAAPLRHMASVDEVIGNTKAALPGRRVSGVVFPNAHFGSAHHYLLWTLGNTPITSRMFQPVLLDGESGHVLYASVLPWYLRVLEISRPFHFGDYGGFPLKILWAVLDLMTIVILVGGLYLWVRRVARSAATGVGGHAPPPNT</sequence>
<feature type="transmembrane region" description="Helical" evidence="1">
    <location>
        <begin position="333"/>
        <end position="354"/>
    </location>
</feature>
<keyword evidence="1" id="KW-0472">Membrane</keyword>
<dbReference type="Proteomes" id="UP001617427">
    <property type="component" value="Unassembled WGS sequence"/>
</dbReference>
<gene>
    <name evidence="2" type="ORF">ACIPEN_01915</name>
</gene>
<dbReference type="PANTHER" id="PTHR34219:SF3">
    <property type="entry name" value="BLL7967 PROTEIN"/>
    <property type="match status" value="1"/>
</dbReference>
<protein>
    <submittedName>
        <fullName evidence="2">PepSY-associated TM helix domain-containing protein</fullName>
    </submittedName>
</protein>
<keyword evidence="3" id="KW-1185">Reference proteome</keyword>
<dbReference type="RefSeq" id="WP_402698114.1">
    <property type="nucleotide sequence ID" value="NZ_JBIUZV010000001.1"/>
</dbReference>
<feature type="transmembrane region" description="Helical" evidence="1">
    <location>
        <begin position="142"/>
        <end position="166"/>
    </location>
</feature>
<proteinExistence type="predicted"/>
<organism evidence="2 3">
    <name type="scientific">Herbaspirillum chlorophenolicum</name>
    <dbReference type="NCBI Taxonomy" id="211589"/>
    <lineage>
        <taxon>Bacteria</taxon>
        <taxon>Pseudomonadati</taxon>
        <taxon>Pseudomonadota</taxon>
        <taxon>Betaproteobacteria</taxon>
        <taxon>Burkholderiales</taxon>
        <taxon>Oxalobacteraceae</taxon>
        <taxon>Herbaspirillum</taxon>
    </lineage>
</organism>
<dbReference type="EMBL" id="JBIUZV010000001">
    <property type="protein sequence ID" value="MFJ3044563.1"/>
    <property type="molecule type" value="Genomic_DNA"/>
</dbReference>
<keyword evidence="1" id="KW-1133">Transmembrane helix</keyword>
<dbReference type="PANTHER" id="PTHR34219">
    <property type="entry name" value="IRON-REGULATED INNER MEMBRANE PROTEIN-RELATED"/>
    <property type="match status" value="1"/>
</dbReference>
<evidence type="ECO:0000313" key="2">
    <source>
        <dbReference type="EMBL" id="MFJ3044563.1"/>
    </source>
</evidence>
<dbReference type="Pfam" id="PF03929">
    <property type="entry name" value="PepSY_TM"/>
    <property type="match status" value="1"/>
</dbReference>
<feature type="transmembrane region" description="Helical" evidence="1">
    <location>
        <begin position="187"/>
        <end position="208"/>
    </location>
</feature>
<keyword evidence="1" id="KW-0812">Transmembrane</keyword>
<name>A0ABW8ESX6_9BURK</name>
<accession>A0ABW8ESX6</accession>
<comment type="caution">
    <text evidence="2">The sequence shown here is derived from an EMBL/GenBank/DDBJ whole genome shotgun (WGS) entry which is preliminary data.</text>
</comment>